<keyword evidence="2" id="KW-1185">Reference proteome</keyword>
<name>B6G1S9_PEPHT</name>
<dbReference type="AlphaFoldDB" id="B6G1S9"/>
<accession>B6G1S9</accession>
<dbReference type="Proteomes" id="UP000003178">
    <property type="component" value="Unassembled WGS sequence"/>
</dbReference>
<dbReference type="EMBL" id="ABWP01000080">
    <property type="protein sequence ID" value="EEA84270.1"/>
    <property type="molecule type" value="Genomic_DNA"/>
</dbReference>
<dbReference type="HOGENOM" id="CLU_3231759_0_0_9"/>
<sequence>MILRRRFPGLKPTTEATASFMMGRGAFFTGQKHDRKDMWTVKK</sequence>
<proteinExistence type="predicted"/>
<protein>
    <submittedName>
        <fullName evidence="1">Uncharacterized protein</fullName>
    </submittedName>
</protein>
<evidence type="ECO:0000313" key="1">
    <source>
        <dbReference type="EMBL" id="EEA84270.1"/>
    </source>
</evidence>
<gene>
    <name evidence="1" type="ORF">CLOHIR_02087</name>
</gene>
<evidence type="ECO:0000313" key="2">
    <source>
        <dbReference type="Proteomes" id="UP000003178"/>
    </source>
</evidence>
<reference evidence="1 2" key="2">
    <citation type="submission" date="2008-10" db="EMBL/GenBank/DDBJ databases">
        <title>Draft genome sequence of Clostridium hiranonis (DSM 13275).</title>
        <authorList>
            <person name="Sudarsanam P."/>
            <person name="Ley R."/>
            <person name="Guruge J."/>
            <person name="Turnbaugh P.J."/>
            <person name="Mahowald M."/>
            <person name="Liep D."/>
            <person name="Gordon J."/>
        </authorList>
    </citation>
    <scope>NUCLEOTIDE SEQUENCE [LARGE SCALE GENOMIC DNA]</scope>
    <source>
        <strain evidence="1 2">DSM 13275</strain>
    </source>
</reference>
<organism evidence="1 2">
    <name type="scientific">Peptacetobacter hiranonis (strain DSM 13275 / JCM 10541 / KCTC 15199 / TO-931)</name>
    <name type="common">Clostridium hiranonis</name>
    <dbReference type="NCBI Taxonomy" id="500633"/>
    <lineage>
        <taxon>Bacteria</taxon>
        <taxon>Bacillati</taxon>
        <taxon>Bacillota</taxon>
        <taxon>Clostridia</taxon>
        <taxon>Peptostreptococcales</taxon>
        <taxon>Peptostreptococcaceae</taxon>
        <taxon>Peptacetobacter</taxon>
    </lineage>
</organism>
<comment type="caution">
    <text evidence="1">The sequence shown here is derived from an EMBL/GenBank/DDBJ whole genome shotgun (WGS) entry which is preliminary data.</text>
</comment>
<reference evidence="1 2" key="1">
    <citation type="submission" date="2008-09" db="EMBL/GenBank/DDBJ databases">
        <authorList>
            <person name="Fulton L."/>
            <person name="Clifton S."/>
            <person name="Fulton B."/>
            <person name="Xu J."/>
            <person name="Minx P."/>
            <person name="Pepin K.H."/>
            <person name="Johnson M."/>
            <person name="Thiruvilangam P."/>
            <person name="Bhonagiri V."/>
            <person name="Nash W.E."/>
            <person name="Mardis E.R."/>
            <person name="Wilson R.K."/>
        </authorList>
    </citation>
    <scope>NUCLEOTIDE SEQUENCE [LARGE SCALE GENOMIC DNA]</scope>
    <source>
        <strain evidence="1 2">DSM 13275</strain>
    </source>
</reference>